<evidence type="ECO:0000256" key="3">
    <source>
        <dbReference type="ARBA" id="ARBA00022664"/>
    </source>
</evidence>
<evidence type="ECO:0000256" key="8">
    <source>
        <dbReference type="ARBA" id="ARBA00048336"/>
    </source>
</evidence>
<dbReference type="OMA" id="TQPNVYQ"/>
<evidence type="ECO:0000313" key="10">
    <source>
        <dbReference type="EMBL" id="ELR24490.1"/>
    </source>
</evidence>
<evidence type="ECO:0000256" key="9">
    <source>
        <dbReference type="RuleBase" id="RU369031"/>
    </source>
</evidence>
<comment type="function">
    <text evidence="9">Protein phosphatase that catalyzes the dephosphorylation of the C-terminal domain of RNA polymerase II. Plays a role in RNA processing and termination.</text>
</comment>
<comment type="catalytic activity">
    <reaction evidence="7 9">
        <text>O-phospho-L-seryl-[protein] + H2O = L-seryl-[protein] + phosphate</text>
        <dbReference type="Rhea" id="RHEA:20629"/>
        <dbReference type="Rhea" id="RHEA-COMP:9863"/>
        <dbReference type="Rhea" id="RHEA-COMP:11604"/>
        <dbReference type="ChEBI" id="CHEBI:15377"/>
        <dbReference type="ChEBI" id="CHEBI:29999"/>
        <dbReference type="ChEBI" id="CHEBI:43474"/>
        <dbReference type="ChEBI" id="CHEBI:83421"/>
        <dbReference type="EC" id="3.1.3.16"/>
    </reaction>
</comment>
<keyword evidence="6 9" id="KW-0539">Nucleus</keyword>
<dbReference type="Pfam" id="PF04722">
    <property type="entry name" value="Ssu72"/>
    <property type="match status" value="1"/>
</dbReference>
<dbReference type="KEGG" id="acan:ACA1_006240"/>
<comment type="catalytic activity">
    <reaction evidence="8 9">
        <text>O-phospho-L-threonyl-[protein] + H2O = L-threonyl-[protein] + phosphate</text>
        <dbReference type="Rhea" id="RHEA:47004"/>
        <dbReference type="Rhea" id="RHEA-COMP:11060"/>
        <dbReference type="Rhea" id="RHEA-COMP:11605"/>
        <dbReference type="ChEBI" id="CHEBI:15377"/>
        <dbReference type="ChEBI" id="CHEBI:30013"/>
        <dbReference type="ChEBI" id="CHEBI:43474"/>
        <dbReference type="ChEBI" id="CHEBI:61977"/>
        <dbReference type="EC" id="3.1.3.16"/>
    </reaction>
</comment>
<proteinExistence type="inferred from homology"/>
<comment type="subcellular location">
    <subcellularLocation>
        <location evidence="1 9">Nucleus</location>
    </subcellularLocation>
</comment>
<comment type="similarity">
    <text evidence="2 9">Belongs to the SSU72 phosphatase family.</text>
</comment>
<dbReference type="GO" id="GO:0031124">
    <property type="term" value="P:mRNA 3'-end processing"/>
    <property type="evidence" value="ECO:0007669"/>
    <property type="project" value="UniProtKB-ARBA"/>
</dbReference>
<evidence type="ECO:0000256" key="1">
    <source>
        <dbReference type="ARBA" id="ARBA00004123"/>
    </source>
</evidence>
<dbReference type="GO" id="GO:0005634">
    <property type="term" value="C:nucleus"/>
    <property type="evidence" value="ECO:0007669"/>
    <property type="project" value="UniProtKB-SubCell"/>
</dbReference>
<evidence type="ECO:0000256" key="2">
    <source>
        <dbReference type="ARBA" id="ARBA00008978"/>
    </source>
</evidence>
<dbReference type="OrthoDB" id="57957at2759"/>
<evidence type="ECO:0000256" key="7">
    <source>
        <dbReference type="ARBA" id="ARBA00047761"/>
    </source>
</evidence>
<organism evidence="10 11">
    <name type="scientific">Acanthamoeba castellanii (strain ATCC 30010 / Neff)</name>
    <dbReference type="NCBI Taxonomy" id="1257118"/>
    <lineage>
        <taxon>Eukaryota</taxon>
        <taxon>Amoebozoa</taxon>
        <taxon>Discosea</taxon>
        <taxon>Longamoebia</taxon>
        <taxon>Centramoebida</taxon>
        <taxon>Acanthamoebidae</taxon>
        <taxon>Acanthamoeba</taxon>
    </lineage>
</organism>
<dbReference type="AlphaFoldDB" id="L8HH43"/>
<dbReference type="STRING" id="1257118.L8HH43"/>
<sequence>MAERERNMQDTTVALVCASNMNRSMEAHLRLAKHGFRASSYGTGNHVKLPGPAADRPNVYSFGTPYKTIYEDLKAQNYDLYKQNGVLNMLERNMKIKNAPEQWHAEAKQHFNMVITFEERVFEAVYEDMLNRGAPNGQPLYLVNVPTKDNHEEALIAATQVLQMCKSLMDYDDWEVHFDENLEEFQRRYKRPATYTVLFW</sequence>
<protein>
    <recommendedName>
        <fullName evidence="9">RNA polymerase II subunit A C-terminal domain phosphatase SSU72</fullName>
        <shortName evidence="9">CTD phosphatase SSU72</shortName>
        <ecNumber evidence="9">3.1.3.16</ecNumber>
    </recommendedName>
</protein>
<evidence type="ECO:0000256" key="5">
    <source>
        <dbReference type="ARBA" id="ARBA00022912"/>
    </source>
</evidence>
<dbReference type="Proteomes" id="UP000011083">
    <property type="component" value="Unassembled WGS sequence"/>
</dbReference>
<name>L8HH43_ACACF</name>
<keyword evidence="3 9" id="KW-0507">mRNA processing</keyword>
<dbReference type="GeneID" id="14925515"/>
<evidence type="ECO:0000256" key="6">
    <source>
        <dbReference type="ARBA" id="ARBA00023242"/>
    </source>
</evidence>
<dbReference type="PANTHER" id="PTHR20383">
    <property type="entry name" value="RNA POLYMERASE II SUBUNIT A C-TERMINAL DOMAIN PHOSPHATASE"/>
    <property type="match status" value="1"/>
</dbReference>
<dbReference type="EC" id="3.1.3.16" evidence="9"/>
<dbReference type="VEuPathDB" id="AmoebaDB:ACA1_006240"/>
<keyword evidence="4 9" id="KW-0378">Hydrolase</keyword>
<evidence type="ECO:0000256" key="4">
    <source>
        <dbReference type="ARBA" id="ARBA00022801"/>
    </source>
</evidence>
<reference evidence="10 11" key="1">
    <citation type="journal article" date="2013" name="Genome Biol.">
        <title>Genome of Acanthamoeba castellanii highlights extensive lateral gene transfer and early evolution of tyrosine kinase signaling.</title>
        <authorList>
            <person name="Clarke M."/>
            <person name="Lohan A.J."/>
            <person name="Liu B."/>
            <person name="Lagkouvardos I."/>
            <person name="Roy S."/>
            <person name="Zafar N."/>
            <person name="Bertelli C."/>
            <person name="Schilde C."/>
            <person name="Kianianmomeni A."/>
            <person name="Burglin T.R."/>
            <person name="Frech C."/>
            <person name="Turcotte B."/>
            <person name="Kopec K.O."/>
            <person name="Synnott J.M."/>
            <person name="Choo C."/>
            <person name="Paponov I."/>
            <person name="Finkler A."/>
            <person name="Soon Heng Tan C."/>
            <person name="Hutchins A.P."/>
            <person name="Weinmeier T."/>
            <person name="Rattei T."/>
            <person name="Chu J.S."/>
            <person name="Gimenez G."/>
            <person name="Irimia M."/>
            <person name="Rigden D.J."/>
            <person name="Fitzpatrick D.A."/>
            <person name="Lorenzo-Morales J."/>
            <person name="Bateman A."/>
            <person name="Chiu C.H."/>
            <person name="Tang P."/>
            <person name="Hegemann P."/>
            <person name="Fromm H."/>
            <person name="Raoult D."/>
            <person name="Greub G."/>
            <person name="Miranda-Saavedra D."/>
            <person name="Chen N."/>
            <person name="Nash P."/>
            <person name="Ginger M.L."/>
            <person name="Horn M."/>
            <person name="Schaap P."/>
            <person name="Caler L."/>
            <person name="Loftus B."/>
        </authorList>
    </citation>
    <scope>NUCLEOTIDE SEQUENCE [LARGE SCALE GENOMIC DNA]</scope>
    <source>
        <strain evidence="10 11">Neff</strain>
    </source>
</reference>
<keyword evidence="5 9" id="KW-0904">Protein phosphatase</keyword>
<dbReference type="SMR" id="L8HH43"/>
<gene>
    <name evidence="10" type="ORF">ACA1_006240</name>
</gene>
<dbReference type="GO" id="GO:0008420">
    <property type="term" value="F:RNA polymerase II CTD heptapeptide repeat phosphatase activity"/>
    <property type="evidence" value="ECO:0007669"/>
    <property type="project" value="UniProtKB-ARBA"/>
</dbReference>
<accession>L8HH43</accession>
<dbReference type="InterPro" id="IPR006811">
    <property type="entry name" value="RNA_pol_II_suA"/>
</dbReference>
<dbReference type="EMBL" id="KB007817">
    <property type="protein sequence ID" value="ELR24490.1"/>
    <property type="molecule type" value="Genomic_DNA"/>
</dbReference>
<dbReference type="RefSeq" id="XP_004355064.1">
    <property type="nucleotide sequence ID" value="XM_004355012.1"/>
</dbReference>
<keyword evidence="11" id="KW-1185">Reference proteome</keyword>
<dbReference type="Gene3D" id="3.40.50.2300">
    <property type="match status" value="2"/>
</dbReference>
<dbReference type="FunFam" id="3.40.50.2300:FF:000039">
    <property type="entry name" value="RNA polymerase II subunit A C-terminal domain phosphatase"/>
    <property type="match status" value="1"/>
</dbReference>
<evidence type="ECO:0000313" key="11">
    <source>
        <dbReference type="Proteomes" id="UP000011083"/>
    </source>
</evidence>